<evidence type="ECO:0000313" key="10">
    <source>
        <dbReference type="EMBL" id="RKN03114.1"/>
    </source>
</evidence>
<evidence type="ECO:0000256" key="5">
    <source>
        <dbReference type="ARBA" id="ARBA00022801"/>
    </source>
</evidence>
<evidence type="ECO:0000313" key="13">
    <source>
        <dbReference type="Proteomes" id="UP000275024"/>
    </source>
</evidence>
<dbReference type="Gene3D" id="1.10.3210.30">
    <property type="match status" value="1"/>
</dbReference>
<dbReference type="AlphaFoldDB" id="A0A3A9W1N8"/>
<dbReference type="InterPro" id="IPR027417">
    <property type="entry name" value="P-loop_NTPase"/>
</dbReference>
<dbReference type="SUPFAM" id="SSF52540">
    <property type="entry name" value="P-loop containing nucleoside triphosphate hydrolases"/>
    <property type="match status" value="1"/>
</dbReference>
<dbReference type="GO" id="GO:0004386">
    <property type="term" value="F:helicase activity"/>
    <property type="evidence" value="ECO:0007669"/>
    <property type="project" value="UniProtKB-KW"/>
</dbReference>
<keyword evidence="6" id="KW-0347">Helicase</keyword>
<keyword evidence="10" id="KW-0255">Endonuclease</keyword>
<keyword evidence="7" id="KW-0067">ATP-binding</keyword>
<protein>
    <submittedName>
        <fullName evidence="10">Type I-U CRISPR-associated helicase/endonuclease Cas3</fullName>
    </submittedName>
</protein>
<keyword evidence="4" id="KW-0547">Nucleotide-binding</keyword>
<keyword evidence="10" id="KW-0540">Nuclease</keyword>
<dbReference type="InterPro" id="IPR006483">
    <property type="entry name" value="CRISPR-assoc_Cas3_HD"/>
</dbReference>
<dbReference type="Gene3D" id="3.40.50.300">
    <property type="entry name" value="P-loop containing nucleotide triphosphate hydrolases"/>
    <property type="match status" value="2"/>
</dbReference>
<evidence type="ECO:0000256" key="3">
    <source>
        <dbReference type="ARBA" id="ARBA00022723"/>
    </source>
</evidence>
<dbReference type="GO" id="GO:0046872">
    <property type="term" value="F:metal ion binding"/>
    <property type="evidence" value="ECO:0007669"/>
    <property type="project" value="UniProtKB-KW"/>
</dbReference>
<evidence type="ECO:0000259" key="9">
    <source>
        <dbReference type="PROSITE" id="PS51643"/>
    </source>
</evidence>
<proteinExistence type="inferred from homology"/>
<evidence type="ECO:0000313" key="12">
    <source>
        <dbReference type="Proteomes" id="UP000268652"/>
    </source>
</evidence>
<keyword evidence="12" id="KW-1185">Reference proteome</keyword>
<organism evidence="10 13">
    <name type="scientific">Streptomyces radicis</name>
    <dbReference type="NCBI Taxonomy" id="1750517"/>
    <lineage>
        <taxon>Bacteria</taxon>
        <taxon>Bacillati</taxon>
        <taxon>Actinomycetota</taxon>
        <taxon>Actinomycetes</taxon>
        <taxon>Kitasatosporales</taxon>
        <taxon>Streptomycetaceae</taxon>
        <taxon>Streptomyces</taxon>
    </lineage>
</organism>
<dbReference type="NCBIfam" id="TIGR02621">
    <property type="entry name" value="cas3_GSU0051"/>
    <property type="match status" value="1"/>
</dbReference>
<evidence type="ECO:0000256" key="7">
    <source>
        <dbReference type="ARBA" id="ARBA00022840"/>
    </source>
</evidence>
<dbReference type="PROSITE" id="PS51643">
    <property type="entry name" value="HD_CAS3"/>
    <property type="match status" value="1"/>
</dbReference>
<evidence type="ECO:0000256" key="6">
    <source>
        <dbReference type="ARBA" id="ARBA00022806"/>
    </source>
</evidence>
<dbReference type="NCBIfam" id="TIGR01596">
    <property type="entry name" value="cas3_HD"/>
    <property type="match status" value="1"/>
</dbReference>
<dbReference type="GO" id="GO:0016787">
    <property type="term" value="F:hydrolase activity"/>
    <property type="evidence" value="ECO:0007669"/>
    <property type="project" value="UniProtKB-KW"/>
</dbReference>
<dbReference type="GO" id="GO:0051607">
    <property type="term" value="P:defense response to virus"/>
    <property type="evidence" value="ECO:0007669"/>
    <property type="project" value="UniProtKB-KW"/>
</dbReference>
<dbReference type="GO" id="GO:0004519">
    <property type="term" value="F:endonuclease activity"/>
    <property type="evidence" value="ECO:0007669"/>
    <property type="project" value="UniProtKB-KW"/>
</dbReference>
<dbReference type="InterPro" id="IPR038257">
    <property type="entry name" value="CRISPR-assoc_Cas3_HD_sf"/>
</dbReference>
<dbReference type="GO" id="GO:0005524">
    <property type="term" value="F:ATP binding"/>
    <property type="evidence" value="ECO:0007669"/>
    <property type="project" value="UniProtKB-KW"/>
</dbReference>
<dbReference type="Proteomes" id="UP000268652">
    <property type="component" value="Unassembled WGS sequence"/>
</dbReference>
<dbReference type="OrthoDB" id="9810236at2"/>
<dbReference type="Pfam" id="PF22590">
    <property type="entry name" value="Cas3-like_C_2"/>
    <property type="match status" value="1"/>
</dbReference>
<evidence type="ECO:0000256" key="1">
    <source>
        <dbReference type="ARBA" id="ARBA00006847"/>
    </source>
</evidence>
<accession>A0A3A9W1N8</accession>
<comment type="similarity">
    <text evidence="1">In the N-terminal section; belongs to the CRISPR-associated nuclease Cas3-HD family.</text>
</comment>
<comment type="similarity">
    <text evidence="2">In the central section; belongs to the CRISPR-associated helicase Cas3 family.</text>
</comment>
<evidence type="ECO:0000313" key="11">
    <source>
        <dbReference type="EMBL" id="RKN13042.1"/>
    </source>
</evidence>
<dbReference type="EMBL" id="RBDX01000058">
    <property type="protein sequence ID" value="RKN03114.1"/>
    <property type="molecule type" value="Genomic_DNA"/>
</dbReference>
<reference evidence="12 13" key="1">
    <citation type="submission" date="2018-09" db="EMBL/GenBank/DDBJ databases">
        <title>Streptomyces sp. nov. DS1-2, an endophytic actinomycete isolated from roots of Dendrobium scabrilingue.</title>
        <authorList>
            <person name="Kuncharoen N."/>
            <person name="Kudo T."/>
            <person name="Ohkuma M."/>
            <person name="Yuki M."/>
            <person name="Tanasupawat S."/>
        </authorList>
    </citation>
    <scope>NUCLEOTIDE SEQUENCE [LARGE SCALE GENOMIC DNA]</scope>
    <source>
        <strain evidence="10 13">AZ1-7</strain>
        <strain evidence="11 12">DS1-2</strain>
    </source>
</reference>
<name>A0A3A9W1N8_9ACTN</name>
<keyword evidence="8" id="KW-0051">Antiviral defense</keyword>
<evidence type="ECO:0000256" key="4">
    <source>
        <dbReference type="ARBA" id="ARBA00022741"/>
    </source>
</evidence>
<keyword evidence="5" id="KW-0378">Hydrolase</keyword>
<evidence type="ECO:0000256" key="2">
    <source>
        <dbReference type="ARBA" id="ARBA00009046"/>
    </source>
</evidence>
<keyword evidence="3" id="KW-0479">Metal-binding</keyword>
<dbReference type="EMBL" id="RBDY01000057">
    <property type="protein sequence ID" value="RKN13042.1"/>
    <property type="molecule type" value="Genomic_DNA"/>
</dbReference>
<evidence type="ECO:0000256" key="8">
    <source>
        <dbReference type="ARBA" id="ARBA00023118"/>
    </source>
</evidence>
<feature type="domain" description="HD Cas3-type" evidence="9">
    <location>
        <begin position="818"/>
        <end position="1021"/>
    </location>
</feature>
<dbReference type="Pfam" id="PF18019">
    <property type="entry name" value="Cas3_HD"/>
    <property type="match status" value="1"/>
</dbReference>
<gene>
    <name evidence="10" type="primary">cas3u</name>
    <name evidence="11" type="ORF">D7318_32080</name>
    <name evidence="10" type="ORF">D7319_32195</name>
</gene>
<dbReference type="Proteomes" id="UP000275024">
    <property type="component" value="Unassembled WGS sequence"/>
</dbReference>
<sequence length="1027" mass="110490">MTLELDDFEAFFDEVYSPCTKACPESCGEHGKRPQPFEWQKEYVRQVAADGVWADLDIPTGLGKTSLIDIWTFLLAWQLSREESRTVPLRLFFVVDRRLVVDQAHDHARRLADRLARAEEGSVLAMVASALCKGRDDGGPLDVVRMRGGVDWASRWLDSPAQPAVVTATVDQYGSRLLFRGYHTSARMRPIDAALCGTDALLAVDEAHIALPLLTTASDCAAYQAAAPTPALADRAVKVVSLSATARTTPDRPSFGLPAADWEHPTAEPRLRVKRQVTTIDAAGVSKTAADAFATAAGAAVDALLKVVERPVIGVVANTIPAARAAHQRLAGRSDLDTLLLTGRCRPAEREQLLDSPPLRELTGGRVPHRERPLVVVATQTVEVGWDVSFAGLCTEVASLDSLVQRLGRVDRRGELARAPVAVVRCHAPKRGDEHTIPVYGAAAARTWEWLISRPSTPPTVGTADKELAQNLASSQLVLNPATIPGLLGDLEEADREALSSPTPPTPRVHATLLDSFARTQPAPYGRFDQDLAPLLHGATTAEADVQVAWRADLPPAAELNRTVMPPPHAQEMVSLPASYLRRFLSGQRISALSDLEGKDEVEAGRGRLPCEVVRWHPRDSGHDDQPWEVITDLSGIVPGGTYLLPAAAGGHDEFGFTGRLGTGGRVPDLGDFPPRASRATTRLDARVLASQINADETEQEAMRTAIAVAARQLTSGTDDEGEEISPAAVIDALLALLLEATRAERARPVRSIQRLAERLRHLKKVPSWEISTPRPRTAAAQIVIDGPDRLLLTAPLAGKQGGERLAGISDDGPDTSSLTVEVPLSKHSTAVAKRAHHFADLLGLPKTLATALQQAAEAHDCGKAHPRFQCMLCGGDALMAESLEAPLAKSTTTHTDRATRRRAARLANWPQALRHEALSAAAVRTWLATTPPTALGTDHELITHLVAAHHGHARPLLPPVTDPDPVEVTCTMPDGQTVTVNSSTMGTDWSGHARFTALNHRYGPWGLALLETIIRLADMACSEEGT</sequence>
<dbReference type="InterPro" id="IPR013444">
    <property type="entry name" value="Helicase_Cas3_CRISPR-ass_Anaes"/>
</dbReference>
<dbReference type="RefSeq" id="WP_120700770.1">
    <property type="nucleotide sequence ID" value="NZ_RBDX01000058.1"/>
</dbReference>
<comment type="caution">
    <text evidence="10">The sequence shown here is derived from an EMBL/GenBank/DDBJ whole genome shotgun (WGS) entry which is preliminary data.</text>
</comment>
<dbReference type="InterPro" id="IPR054712">
    <property type="entry name" value="Cas3-like_dom"/>
</dbReference>